<dbReference type="Proteomes" id="UP000799537">
    <property type="component" value="Unassembled WGS sequence"/>
</dbReference>
<keyword evidence="3" id="KW-1185">Reference proteome</keyword>
<evidence type="ECO:0000313" key="3">
    <source>
        <dbReference type="Proteomes" id="UP000799537"/>
    </source>
</evidence>
<dbReference type="EMBL" id="ML993610">
    <property type="protein sequence ID" value="KAF2163149.1"/>
    <property type="molecule type" value="Genomic_DNA"/>
</dbReference>
<gene>
    <name evidence="2" type="ORF">M409DRAFT_26594</name>
</gene>
<protein>
    <submittedName>
        <fullName evidence="2">Uncharacterized protein</fullName>
    </submittedName>
</protein>
<sequence length="144" mass="16039">MVSSLEILRPTPSLRTPTHRPTHSPSKTAHDLETRSIAISRALLLSDPTHPVLKTNLTPDFTSEEPNRSRTCVGIDVITVSANVDEERGRASVWVLFRESDLTSGGLSGENVSVLSWWRERGVWRCWRQTAVRGVSGFTQGFLN</sequence>
<dbReference type="GeneID" id="54561449"/>
<dbReference type="OrthoDB" id="3632853at2759"/>
<reference evidence="2" key="1">
    <citation type="journal article" date="2020" name="Stud. Mycol.">
        <title>101 Dothideomycetes genomes: a test case for predicting lifestyles and emergence of pathogens.</title>
        <authorList>
            <person name="Haridas S."/>
            <person name="Albert R."/>
            <person name="Binder M."/>
            <person name="Bloem J."/>
            <person name="Labutti K."/>
            <person name="Salamov A."/>
            <person name="Andreopoulos B."/>
            <person name="Baker S."/>
            <person name="Barry K."/>
            <person name="Bills G."/>
            <person name="Bluhm B."/>
            <person name="Cannon C."/>
            <person name="Castanera R."/>
            <person name="Culley D."/>
            <person name="Daum C."/>
            <person name="Ezra D."/>
            <person name="Gonzalez J."/>
            <person name="Henrissat B."/>
            <person name="Kuo A."/>
            <person name="Liang C."/>
            <person name="Lipzen A."/>
            <person name="Lutzoni F."/>
            <person name="Magnuson J."/>
            <person name="Mondo S."/>
            <person name="Nolan M."/>
            <person name="Ohm R."/>
            <person name="Pangilinan J."/>
            <person name="Park H.-J."/>
            <person name="Ramirez L."/>
            <person name="Alfaro M."/>
            <person name="Sun H."/>
            <person name="Tritt A."/>
            <person name="Yoshinaga Y."/>
            <person name="Zwiers L.-H."/>
            <person name="Turgeon B."/>
            <person name="Goodwin S."/>
            <person name="Spatafora J."/>
            <person name="Crous P."/>
            <person name="Grigoriev I."/>
        </authorList>
    </citation>
    <scope>NUCLEOTIDE SEQUENCE</scope>
    <source>
        <strain evidence="2">ATCC 36951</strain>
    </source>
</reference>
<name>A0A6A6CBV6_ZASCE</name>
<evidence type="ECO:0000313" key="2">
    <source>
        <dbReference type="EMBL" id="KAF2163149.1"/>
    </source>
</evidence>
<accession>A0A6A6CBV6</accession>
<dbReference type="RefSeq" id="XP_033664038.1">
    <property type="nucleotide sequence ID" value="XM_033808177.1"/>
</dbReference>
<proteinExistence type="predicted"/>
<evidence type="ECO:0000256" key="1">
    <source>
        <dbReference type="SAM" id="MobiDB-lite"/>
    </source>
</evidence>
<organism evidence="2 3">
    <name type="scientific">Zasmidium cellare ATCC 36951</name>
    <dbReference type="NCBI Taxonomy" id="1080233"/>
    <lineage>
        <taxon>Eukaryota</taxon>
        <taxon>Fungi</taxon>
        <taxon>Dikarya</taxon>
        <taxon>Ascomycota</taxon>
        <taxon>Pezizomycotina</taxon>
        <taxon>Dothideomycetes</taxon>
        <taxon>Dothideomycetidae</taxon>
        <taxon>Mycosphaerellales</taxon>
        <taxon>Mycosphaerellaceae</taxon>
        <taxon>Zasmidium</taxon>
    </lineage>
</organism>
<dbReference type="AlphaFoldDB" id="A0A6A6CBV6"/>
<feature type="region of interest" description="Disordered" evidence="1">
    <location>
        <begin position="1"/>
        <end position="31"/>
    </location>
</feature>